<evidence type="ECO:0000313" key="2">
    <source>
        <dbReference type="EMBL" id="VBB35485.1"/>
    </source>
</evidence>
<accession>A0A498SYV7</accession>
<feature type="region of interest" description="Disordered" evidence="1">
    <location>
        <begin position="1"/>
        <end position="38"/>
    </location>
</feature>
<protein>
    <submittedName>
        <fullName evidence="2">Uncharacterized protein</fullName>
    </submittedName>
</protein>
<organism evidence="2 3">
    <name type="scientific">Acanthocheilonema viteae</name>
    <name type="common">Filarial nematode worm</name>
    <name type="synonym">Dipetalonema viteae</name>
    <dbReference type="NCBI Taxonomy" id="6277"/>
    <lineage>
        <taxon>Eukaryota</taxon>
        <taxon>Metazoa</taxon>
        <taxon>Ecdysozoa</taxon>
        <taxon>Nematoda</taxon>
        <taxon>Chromadorea</taxon>
        <taxon>Rhabditida</taxon>
        <taxon>Spirurina</taxon>
        <taxon>Spiruromorpha</taxon>
        <taxon>Filarioidea</taxon>
        <taxon>Onchocercidae</taxon>
        <taxon>Acanthocheilonema</taxon>
    </lineage>
</organism>
<sequence>MRARYSHDSTSDDNSGSDVRRQQQRSIGDNDGNNDSDS</sequence>
<proteinExistence type="predicted"/>
<keyword evidence="3" id="KW-1185">Reference proteome</keyword>
<dbReference type="AlphaFoldDB" id="A0A498SYV7"/>
<evidence type="ECO:0000256" key="1">
    <source>
        <dbReference type="SAM" id="MobiDB-lite"/>
    </source>
</evidence>
<gene>
    <name evidence="2" type="ORF">NAV_LOCUS10276</name>
</gene>
<evidence type="ECO:0000313" key="3">
    <source>
        <dbReference type="Proteomes" id="UP000276991"/>
    </source>
</evidence>
<reference evidence="2 3" key="1">
    <citation type="submission" date="2018-08" db="EMBL/GenBank/DDBJ databases">
        <authorList>
            <person name="Laetsch R D."/>
            <person name="Stevens L."/>
            <person name="Kumar S."/>
            <person name="Blaxter L. M."/>
        </authorList>
    </citation>
    <scope>NUCLEOTIDE SEQUENCE [LARGE SCALE GENOMIC DNA]</scope>
</reference>
<dbReference type="Proteomes" id="UP000276991">
    <property type="component" value="Unassembled WGS sequence"/>
</dbReference>
<dbReference type="EMBL" id="UPTC01006124">
    <property type="protein sequence ID" value="VBB35485.1"/>
    <property type="molecule type" value="Genomic_DNA"/>
</dbReference>
<feature type="compositionally biased region" description="Basic and acidic residues" evidence="1">
    <location>
        <begin position="1"/>
        <end position="10"/>
    </location>
</feature>
<name>A0A498SYV7_ACAVI</name>
<feature type="non-terminal residue" evidence="2">
    <location>
        <position position="38"/>
    </location>
</feature>